<evidence type="ECO:0000259" key="6">
    <source>
        <dbReference type="Pfam" id="PF00724"/>
    </source>
</evidence>
<dbReference type="GO" id="GO:0003959">
    <property type="term" value="F:NADPH dehydrogenase activity"/>
    <property type="evidence" value="ECO:0007669"/>
    <property type="project" value="InterPro"/>
</dbReference>
<feature type="domain" description="NADH:flavin oxidoreductase/NADH oxidase N-terminal" evidence="6">
    <location>
        <begin position="4"/>
        <end position="337"/>
    </location>
</feature>
<accession>A0A1H9VYV1</accession>
<dbReference type="Proteomes" id="UP000199051">
    <property type="component" value="Unassembled WGS sequence"/>
</dbReference>
<dbReference type="PANTHER" id="PTHR43303:SF4">
    <property type="entry name" value="NADPH DEHYDROGENASE C23G7.10C-RELATED"/>
    <property type="match status" value="1"/>
</dbReference>
<dbReference type="EMBL" id="FOGI01000009">
    <property type="protein sequence ID" value="SES26577.1"/>
    <property type="molecule type" value="Genomic_DNA"/>
</dbReference>
<keyword evidence="2" id="KW-0285">Flavoprotein</keyword>
<evidence type="ECO:0000256" key="5">
    <source>
        <dbReference type="ARBA" id="ARBA00023002"/>
    </source>
</evidence>
<keyword evidence="3" id="KW-0288">FMN</keyword>
<evidence type="ECO:0000256" key="2">
    <source>
        <dbReference type="ARBA" id="ARBA00022630"/>
    </source>
</evidence>
<evidence type="ECO:0000256" key="1">
    <source>
        <dbReference type="ARBA" id="ARBA00001917"/>
    </source>
</evidence>
<keyword evidence="4" id="KW-0521">NADP</keyword>
<dbReference type="PANTHER" id="PTHR43303">
    <property type="entry name" value="NADPH DEHYDROGENASE C23G7.10C-RELATED"/>
    <property type="match status" value="1"/>
</dbReference>
<proteinExistence type="predicted"/>
<dbReference type="STRING" id="155974.SAMN04487818_109186"/>
<dbReference type="InterPro" id="IPR013785">
    <property type="entry name" value="Aldolase_TIM"/>
</dbReference>
<evidence type="ECO:0000256" key="4">
    <source>
        <dbReference type="ARBA" id="ARBA00022857"/>
    </source>
</evidence>
<dbReference type="Pfam" id="PF00724">
    <property type="entry name" value="Oxidored_FMN"/>
    <property type="match status" value="1"/>
</dbReference>
<keyword evidence="8" id="KW-1185">Reference proteome</keyword>
<reference evidence="8" key="1">
    <citation type="submission" date="2016-10" db="EMBL/GenBank/DDBJ databases">
        <authorList>
            <person name="Varghese N."/>
            <person name="Submissions S."/>
        </authorList>
    </citation>
    <scope>NUCLEOTIDE SEQUENCE [LARGE SCALE GENOMIC DNA]</scope>
    <source>
        <strain evidence="8">DSM 44260</strain>
    </source>
</reference>
<dbReference type="RefSeq" id="WP_092781681.1">
    <property type="nucleotide sequence ID" value="NZ_FOGI01000009.1"/>
</dbReference>
<dbReference type="InterPro" id="IPR001155">
    <property type="entry name" value="OxRdtase_FMN_N"/>
</dbReference>
<comment type="cofactor">
    <cofactor evidence="1">
        <name>FMN</name>
        <dbReference type="ChEBI" id="CHEBI:58210"/>
    </cofactor>
</comment>
<dbReference type="GO" id="GO:0050661">
    <property type="term" value="F:NADP binding"/>
    <property type="evidence" value="ECO:0007669"/>
    <property type="project" value="InterPro"/>
</dbReference>
<evidence type="ECO:0000313" key="8">
    <source>
        <dbReference type="Proteomes" id="UP000199051"/>
    </source>
</evidence>
<dbReference type="InterPro" id="IPR044152">
    <property type="entry name" value="YqjM-like"/>
</dbReference>
<dbReference type="CDD" id="cd02932">
    <property type="entry name" value="OYE_YqiM_FMN"/>
    <property type="match status" value="1"/>
</dbReference>
<gene>
    <name evidence="7" type="ORF">SAMN04487818_109186</name>
</gene>
<dbReference type="GO" id="GO:0010181">
    <property type="term" value="F:FMN binding"/>
    <property type="evidence" value="ECO:0007669"/>
    <property type="project" value="InterPro"/>
</dbReference>
<dbReference type="SUPFAM" id="SSF51395">
    <property type="entry name" value="FMN-linked oxidoreductases"/>
    <property type="match status" value="1"/>
</dbReference>
<evidence type="ECO:0000313" key="7">
    <source>
        <dbReference type="EMBL" id="SES26577.1"/>
    </source>
</evidence>
<keyword evidence="5" id="KW-0560">Oxidoreductase</keyword>
<protein>
    <submittedName>
        <fullName evidence="7">2,4-dienoyl-CoA reductase</fullName>
    </submittedName>
</protein>
<name>A0A1H9VYV1_9PSEU</name>
<sequence length="352" mass="37068">MSLLFSPLTIRSVTLPNRIVVSPMCQYSAEDGLPDNWHLVHLGSRAVGGAGLVFAEATAVEPAGRISPQDTGIWSAAHVEAWRPITAFIKAQGAVPGVQLGHAGRKASVYRPWDDGDGAVAEGGWQTVGPTDQPFSASYPVPQALAPADVEALVETFAQAARNAVAAGFEVVEVHAAHGYLLHQFLSPLSNTRTDEYGGDQAGRLRFPLAVVRAVRAAVGPDLPVFVRVSATDWTEGGLTVDDTVEIARALAHAGADVIDVSTGGNVATARVPVGPGYQVPFADAVRRKAEVATAAVGMITEPHQAERILADEAADLVLLARELLRDPYWPRRAAAALGAEDTPPAQYARAF</sequence>
<organism evidence="7 8">
    <name type="scientific">Actinokineospora terrae</name>
    <dbReference type="NCBI Taxonomy" id="155974"/>
    <lineage>
        <taxon>Bacteria</taxon>
        <taxon>Bacillati</taxon>
        <taxon>Actinomycetota</taxon>
        <taxon>Actinomycetes</taxon>
        <taxon>Pseudonocardiales</taxon>
        <taxon>Pseudonocardiaceae</taxon>
        <taxon>Actinokineospora</taxon>
    </lineage>
</organism>
<evidence type="ECO:0000256" key="3">
    <source>
        <dbReference type="ARBA" id="ARBA00022643"/>
    </source>
</evidence>
<dbReference type="AlphaFoldDB" id="A0A1H9VYV1"/>
<dbReference type="Gene3D" id="3.20.20.70">
    <property type="entry name" value="Aldolase class I"/>
    <property type="match status" value="1"/>
</dbReference>